<sequence>MEWLQGLEISRGWAQVGVITLVGLLAFGLGRWIPKWLKPMVKKLASPDVAEVYERTVDPYAGLIGLVVTLLLAEGVLLALPRGLWLHLTELGVSLALTIALVWLLTRLVRGFADVYLRDTALKGGRKVNSELLIVGRISANLAIGFLALLLFAQTHQINVVGLFASLGIGGLAVAFAAQKTLEQLLGGIVIYVDRPFVVDDYIGLPDGTFGRVESIGLRSTRIRTSGKGTLVIVPNSALTQVSIENFTGAKKVMSLIYLTFQRLLPDEEKALIRQVILESTRDIFGIDSRSTDLTFRELNAQGSQPARSQAQLTFFILGSGEVSMDLRRQLLDLANETITQRLKEYGIAFEIQDPTIYVDAPITI</sequence>
<keyword evidence="9" id="KW-1185">Reference proteome</keyword>
<dbReference type="RefSeq" id="WP_244349570.1">
    <property type="nucleotide sequence ID" value="NZ_JAFIRA010000009.1"/>
</dbReference>
<comment type="caution">
    <text evidence="8">The sequence shown here is derived from an EMBL/GenBank/DDBJ whole genome shotgun (WGS) entry which is preliminary data.</text>
</comment>
<dbReference type="PANTHER" id="PTHR30566:SF5">
    <property type="entry name" value="MECHANOSENSITIVE ION CHANNEL PROTEIN 1, MITOCHONDRIAL-RELATED"/>
    <property type="match status" value="1"/>
</dbReference>
<evidence type="ECO:0000259" key="7">
    <source>
        <dbReference type="Pfam" id="PF00924"/>
    </source>
</evidence>
<dbReference type="EMBL" id="JAFIRA010000009">
    <property type="protein sequence ID" value="MCJ2542339.1"/>
    <property type="molecule type" value="Genomic_DNA"/>
</dbReference>
<proteinExistence type="inferred from homology"/>
<dbReference type="Gene3D" id="2.30.30.60">
    <property type="match status" value="1"/>
</dbReference>
<name>A0ABT0C9F7_THEVL</name>
<dbReference type="Pfam" id="PF00924">
    <property type="entry name" value="MS_channel_2nd"/>
    <property type="match status" value="1"/>
</dbReference>
<feature type="transmembrane region" description="Helical" evidence="6">
    <location>
        <begin position="158"/>
        <end position="178"/>
    </location>
</feature>
<dbReference type="PANTHER" id="PTHR30566">
    <property type="entry name" value="YNAI-RELATED MECHANOSENSITIVE ION CHANNEL"/>
    <property type="match status" value="1"/>
</dbReference>
<comment type="similarity">
    <text evidence="2">Belongs to the MscS (TC 1.A.23) family.</text>
</comment>
<evidence type="ECO:0000256" key="5">
    <source>
        <dbReference type="ARBA" id="ARBA00023136"/>
    </source>
</evidence>
<gene>
    <name evidence="8" type="ORF">JX360_05365</name>
</gene>
<dbReference type="SUPFAM" id="SSF50182">
    <property type="entry name" value="Sm-like ribonucleoproteins"/>
    <property type="match status" value="1"/>
</dbReference>
<feature type="transmembrane region" description="Helical" evidence="6">
    <location>
        <begin position="60"/>
        <end position="80"/>
    </location>
</feature>
<feature type="transmembrane region" description="Helical" evidence="6">
    <location>
        <begin position="12"/>
        <end position="33"/>
    </location>
</feature>
<feature type="transmembrane region" description="Helical" evidence="6">
    <location>
        <begin position="92"/>
        <end position="113"/>
    </location>
</feature>
<dbReference type="Proteomes" id="UP000830835">
    <property type="component" value="Unassembled WGS sequence"/>
</dbReference>
<evidence type="ECO:0000313" key="9">
    <source>
        <dbReference type="Proteomes" id="UP000830835"/>
    </source>
</evidence>
<dbReference type="Gene3D" id="1.10.287.1260">
    <property type="match status" value="1"/>
</dbReference>
<organism evidence="8 9">
    <name type="scientific">Thermostichus vulcanus str. 'Rupite'</name>
    <dbReference type="NCBI Taxonomy" id="2813851"/>
    <lineage>
        <taxon>Bacteria</taxon>
        <taxon>Bacillati</taxon>
        <taxon>Cyanobacteriota</taxon>
        <taxon>Cyanophyceae</taxon>
        <taxon>Thermostichales</taxon>
        <taxon>Thermostichaceae</taxon>
        <taxon>Thermostichus</taxon>
    </lineage>
</organism>
<evidence type="ECO:0000256" key="3">
    <source>
        <dbReference type="ARBA" id="ARBA00022692"/>
    </source>
</evidence>
<evidence type="ECO:0000256" key="4">
    <source>
        <dbReference type="ARBA" id="ARBA00022989"/>
    </source>
</evidence>
<evidence type="ECO:0000256" key="1">
    <source>
        <dbReference type="ARBA" id="ARBA00004141"/>
    </source>
</evidence>
<dbReference type="InterPro" id="IPR011014">
    <property type="entry name" value="MscS_channel_TM-2"/>
</dbReference>
<keyword evidence="4 6" id="KW-1133">Transmembrane helix</keyword>
<reference evidence="8" key="1">
    <citation type="submission" date="2021-02" db="EMBL/GenBank/DDBJ databases">
        <title>The CRISPR/cas machinery reduction and long-range gene transfer in the hot spring cyanobacterium Synechococcus.</title>
        <authorList>
            <person name="Dvorak P."/>
            <person name="Jahodarova E."/>
            <person name="Hasler P."/>
            <person name="Poulickova A."/>
        </authorList>
    </citation>
    <scope>NUCLEOTIDE SEQUENCE</scope>
    <source>
        <strain evidence="8">Rupite</strain>
    </source>
</reference>
<accession>A0ABT0C9F7</accession>
<evidence type="ECO:0000256" key="2">
    <source>
        <dbReference type="ARBA" id="ARBA00008017"/>
    </source>
</evidence>
<dbReference type="InterPro" id="IPR006685">
    <property type="entry name" value="MscS_channel_2nd"/>
</dbReference>
<dbReference type="SUPFAM" id="SSF82861">
    <property type="entry name" value="Mechanosensitive channel protein MscS (YggB), transmembrane region"/>
    <property type="match status" value="1"/>
</dbReference>
<comment type="subcellular location">
    <subcellularLocation>
        <location evidence="1">Membrane</location>
        <topology evidence="1">Multi-pass membrane protein</topology>
    </subcellularLocation>
</comment>
<dbReference type="InterPro" id="IPR023408">
    <property type="entry name" value="MscS_beta-dom_sf"/>
</dbReference>
<protein>
    <submittedName>
        <fullName evidence="8">Mechanosensitive ion channel</fullName>
    </submittedName>
</protein>
<feature type="domain" description="Mechanosensitive ion channel MscS" evidence="7">
    <location>
        <begin position="181"/>
        <end position="248"/>
    </location>
</feature>
<dbReference type="InterPro" id="IPR010920">
    <property type="entry name" value="LSM_dom_sf"/>
</dbReference>
<keyword evidence="3 6" id="KW-0812">Transmembrane</keyword>
<evidence type="ECO:0000313" key="8">
    <source>
        <dbReference type="EMBL" id="MCJ2542339.1"/>
    </source>
</evidence>
<feature type="transmembrane region" description="Helical" evidence="6">
    <location>
        <begin position="134"/>
        <end position="152"/>
    </location>
</feature>
<keyword evidence="5 6" id="KW-0472">Membrane</keyword>
<evidence type="ECO:0000256" key="6">
    <source>
        <dbReference type="SAM" id="Phobius"/>
    </source>
</evidence>